<reference evidence="1" key="1">
    <citation type="submission" date="2022-12" db="EMBL/GenBank/DDBJ databases">
        <authorList>
            <person name="Petersen C."/>
        </authorList>
    </citation>
    <scope>NUCLEOTIDE SEQUENCE</scope>
    <source>
        <strain evidence="1">IBT 21472</strain>
    </source>
</reference>
<accession>A0A9W9PZV9</accession>
<proteinExistence type="predicted"/>
<protein>
    <submittedName>
        <fullName evidence="1">Uncharacterized protein</fullName>
    </submittedName>
</protein>
<dbReference type="Proteomes" id="UP001147746">
    <property type="component" value="Unassembled WGS sequence"/>
</dbReference>
<dbReference type="AlphaFoldDB" id="A0A9W9PZV9"/>
<gene>
    <name evidence="1" type="ORF">N7476_004338</name>
</gene>
<evidence type="ECO:0000313" key="1">
    <source>
        <dbReference type="EMBL" id="KAJ5321336.1"/>
    </source>
</evidence>
<keyword evidence="2" id="KW-1185">Reference proteome</keyword>
<dbReference type="EMBL" id="JAPZBO010000003">
    <property type="protein sequence ID" value="KAJ5321336.1"/>
    <property type="molecule type" value="Genomic_DNA"/>
</dbReference>
<comment type="caution">
    <text evidence="1">The sequence shown here is derived from an EMBL/GenBank/DDBJ whole genome shotgun (WGS) entry which is preliminary data.</text>
</comment>
<dbReference type="InterPro" id="IPR021848">
    <property type="entry name" value="HODM_asu-like"/>
</dbReference>
<organism evidence="1 2">
    <name type="scientific">Penicillium atrosanguineum</name>
    <dbReference type="NCBI Taxonomy" id="1132637"/>
    <lineage>
        <taxon>Eukaryota</taxon>
        <taxon>Fungi</taxon>
        <taxon>Dikarya</taxon>
        <taxon>Ascomycota</taxon>
        <taxon>Pezizomycotina</taxon>
        <taxon>Eurotiomycetes</taxon>
        <taxon>Eurotiomycetidae</taxon>
        <taxon>Eurotiales</taxon>
        <taxon>Aspergillaceae</taxon>
        <taxon>Penicillium</taxon>
    </lineage>
</organism>
<dbReference type="Pfam" id="PF11927">
    <property type="entry name" value="HODM_asu-like"/>
    <property type="match status" value="1"/>
</dbReference>
<reference evidence="1" key="2">
    <citation type="journal article" date="2023" name="IMA Fungus">
        <title>Comparative genomic study of the Penicillium genus elucidates a diverse pangenome and 15 lateral gene transfer events.</title>
        <authorList>
            <person name="Petersen C."/>
            <person name="Sorensen T."/>
            <person name="Nielsen M.R."/>
            <person name="Sondergaard T.E."/>
            <person name="Sorensen J.L."/>
            <person name="Fitzpatrick D.A."/>
            <person name="Frisvad J.C."/>
            <person name="Nielsen K.L."/>
        </authorList>
    </citation>
    <scope>NUCLEOTIDE SEQUENCE</scope>
    <source>
        <strain evidence="1">IBT 21472</strain>
    </source>
</reference>
<sequence length="324" mass="36952">MKPGLETLGCSDFLIFDKTYPERLKIRRSLVQQHPEDVIGIISDSDARIRLAVEELYSHLFKIYLPARYPSIFKTTRDKTDHINSVENLITGSIIPADAESISLHVALKIISENIDEDFFILLPHKTDEDTPGDVVYVLEAYSACFPSGFQPRDKIGKRLADIHRPVPKYKEKLQKSMDRFFARLEAGRLVKRINWAITVDEELYSNFDKSGPAFEGTLKKMTMKDLDLNKVSPFCLPLFHHILTDVQTFLRSERQTLHRLPASDAIVFAFHTYLYPIQDIKAEGSGEDLALAIDGLQSGSVPEIFTYKNGEKWADAVKQYLRS</sequence>
<evidence type="ECO:0000313" key="2">
    <source>
        <dbReference type="Proteomes" id="UP001147746"/>
    </source>
</evidence>
<name>A0A9W9PZV9_9EURO</name>